<evidence type="ECO:0000259" key="1">
    <source>
        <dbReference type="PROSITE" id="PS50943"/>
    </source>
</evidence>
<protein>
    <submittedName>
        <fullName evidence="2">Helix-turn-helix domain protein</fullName>
    </submittedName>
</protein>
<reference evidence="2" key="1">
    <citation type="journal article" date="2021" name="Proc. Natl. Acad. Sci. U.S.A.">
        <title>A Catalog of Tens of Thousands of Viruses from Human Metagenomes Reveals Hidden Associations with Chronic Diseases.</title>
        <authorList>
            <person name="Tisza M.J."/>
            <person name="Buck C.B."/>
        </authorList>
    </citation>
    <scope>NUCLEOTIDE SEQUENCE</scope>
    <source>
        <strain evidence="2">CtHMI2</strain>
    </source>
</reference>
<accession>A0A8S5MJN6</accession>
<dbReference type="SUPFAM" id="SSF47413">
    <property type="entry name" value="lambda repressor-like DNA-binding domains"/>
    <property type="match status" value="1"/>
</dbReference>
<dbReference type="Gene3D" id="1.10.260.40">
    <property type="entry name" value="lambda repressor-like DNA-binding domains"/>
    <property type="match status" value="1"/>
</dbReference>
<dbReference type="InterPro" id="IPR001387">
    <property type="entry name" value="Cro/C1-type_HTH"/>
</dbReference>
<dbReference type="PROSITE" id="PS50943">
    <property type="entry name" value="HTH_CROC1"/>
    <property type="match status" value="1"/>
</dbReference>
<dbReference type="InterPro" id="IPR010982">
    <property type="entry name" value="Lambda_DNA-bd_dom_sf"/>
</dbReference>
<organism evidence="2">
    <name type="scientific">Siphoviridae sp. ctHMI2</name>
    <dbReference type="NCBI Taxonomy" id="2826231"/>
    <lineage>
        <taxon>Viruses</taxon>
        <taxon>Duplodnaviria</taxon>
        <taxon>Heunggongvirae</taxon>
        <taxon>Uroviricota</taxon>
        <taxon>Caudoviricetes</taxon>
    </lineage>
</organism>
<proteinExistence type="predicted"/>
<dbReference type="SMART" id="SM00530">
    <property type="entry name" value="HTH_XRE"/>
    <property type="match status" value="1"/>
</dbReference>
<dbReference type="EMBL" id="BK014919">
    <property type="protein sequence ID" value="DAD82416.1"/>
    <property type="molecule type" value="Genomic_DNA"/>
</dbReference>
<sequence>MELNETLRNEQNETAQVRMRLCKALKRVRTGKEMSQMVLSEKSGVARSNIARIEGGNLNTGLDTIIKLCDALGCSLEVVPK</sequence>
<dbReference type="CDD" id="cd00093">
    <property type="entry name" value="HTH_XRE"/>
    <property type="match status" value="1"/>
</dbReference>
<evidence type="ECO:0000313" key="2">
    <source>
        <dbReference type="EMBL" id="DAD82416.1"/>
    </source>
</evidence>
<feature type="domain" description="HTH cro/C1-type" evidence="1">
    <location>
        <begin position="25"/>
        <end position="79"/>
    </location>
</feature>
<name>A0A8S5MJN6_9CAUD</name>
<dbReference type="Pfam" id="PF01381">
    <property type="entry name" value="HTH_3"/>
    <property type="match status" value="1"/>
</dbReference>
<dbReference type="GO" id="GO:0003677">
    <property type="term" value="F:DNA binding"/>
    <property type="evidence" value="ECO:0007669"/>
    <property type="project" value="InterPro"/>
</dbReference>